<protein>
    <submittedName>
        <fullName evidence="1">Uncharacterized protein</fullName>
    </submittedName>
</protein>
<evidence type="ECO:0000313" key="2">
    <source>
        <dbReference type="Proteomes" id="UP000321083"/>
    </source>
</evidence>
<proteinExistence type="predicted"/>
<accession>A0A5C6M1M2</accession>
<dbReference type="Proteomes" id="UP000321083">
    <property type="component" value="Unassembled WGS sequence"/>
</dbReference>
<keyword evidence="2" id="KW-1185">Reference proteome</keyword>
<reference evidence="1 2" key="1">
    <citation type="submission" date="2019-08" db="EMBL/GenBank/DDBJ databases">
        <title>100 year-old enigma solved: identification of Planctomyces bekefii, the type genus and species of the phylum Planctomycetes.</title>
        <authorList>
            <person name="Svetlana D.N."/>
            <person name="Overmann J."/>
        </authorList>
    </citation>
    <scope>NUCLEOTIDE SEQUENCE [LARGE SCALE GENOMIC DNA]</scope>
    <source>
        <strain evidence="1">Phe10_nw2017</strain>
    </source>
</reference>
<reference evidence="1 2" key="2">
    <citation type="submission" date="2019-08" db="EMBL/GenBank/DDBJ databases">
        <authorList>
            <person name="Henke P."/>
        </authorList>
    </citation>
    <scope>NUCLEOTIDE SEQUENCE [LARGE SCALE GENOMIC DNA]</scope>
    <source>
        <strain evidence="1">Phe10_nw2017</strain>
    </source>
</reference>
<dbReference type="AlphaFoldDB" id="A0A5C6M1M2"/>
<name>A0A5C6M1M2_9PLAN</name>
<gene>
    <name evidence="1" type="ORF">E3A20_27730</name>
</gene>
<evidence type="ECO:0000313" key="1">
    <source>
        <dbReference type="EMBL" id="TWW08099.1"/>
    </source>
</evidence>
<comment type="caution">
    <text evidence="1">The sequence shown here is derived from an EMBL/GenBank/DDBJ whole genome shotgun (WGS) entry which is preliminary data.</text>
</comment>
<dbReference type="EMBL" id="SRHE01000844">
    <property type="protein sequence ID" value="TWW08099.1"/>
    <property type="molecule type" value="Genomic_DNA"/>
</dbReference>
<organism evidence="1 2">
    <name type="scientific">Planctomyces bekefii</name>
    <dbReference type="NCBI Taxonomy" id="1653850"/>
    <lineage>
        <taxon>Bacteria</taxon>
        <taxon>Pseudomonadati</taxon>
        <taxon>Planctomycetota</taxon>
        <taxon>Planctomycetia</taxon>
        <taxon>Planctomycetales</taxon>
        <taxon>Planctomycetaceae</taxon>
        <taxon>Planctomyces</taxon>
    </lineage>
</organism>
<sequence>MYVLKSPYVELPNEFESLEDAYYACQDLLRQRNAIKFISIFYIDDVKTKLDLINTFVKPGYQPCTFSMFKHMDYFNGISDYFILHKYAHDTYYIKPKKL</sequence>